<reference evidence="2" key="1">
    <citation type="submission" date="2018-06" db="EMBL/GenBank/DDBJ databases">
        <authorList>
            <consortium name="Pathogen Informatics"/>
        </authorList>
    </citation>
    <scope>NUCLEOTIDE SEQUENCE [LARGE SCALE GENOMIC DNA]</scope>
    <source>
        <strain evidence="2">NCTC10135</strain>
    </source>
</reference>
<proteinExistence type="predicted"/>
<organism evidence="1 2">
    <name type="scientific">Metamycoplasma alkalescens</name>
    <dbReference type="NCBI Taxonomy" id="45363"/>
    <lineage>
        <taxon>Bacteria</taxon>
        <taxon>Bacillati</taxon>
        <taxon>Mycoplasmatota</taxon>
        <taxon>Mycoplasmoidales</taxon>
        <taxon>Metamycoplasmataceae</taxon>
        <taxon>Metamycoplasma</taxon>
    </lineage>
</organism>
<feature type="non-terminal residue" evidence="1">
    <location>
        <position position="32"/>
    </location>
</feature>
<evidence type="ECO:0000313" key="2">
    <source>
        <dbReference type="Proteomes" id="UP000259864"/>
    </source>
</evidence>
<dbReference type="Proteomes" id="UP000259864">
    <property type="component" value="Chromosome 1"/>
</dbReference>
<gene>
    <name evidence="1" type="ORF">NCTC10135_01073</name>
</gene>
<dbReference type="AlphaFoldDB" id="A0A3B0P1P0"/>
<dbReference type="KEGG" id="mala:NCTC10135_01073"/>
<name>A0A3B0P1P0_9BACT</name>
<dbReference type="EMBL" id="LS991949">
    <property type="protein sequence ID" value="SYV90549.1"/>
    <property type="molecule type" value="Genomic_DNA"/>
</dbReference>
<sequence length="32" mass="4036">MQALDKEFEIYEKELSTNSKLSRRKKEKYQQW</sequence>
<accession>A0A3B0P1P0</accession>
<evidence type="ECO:0000313" key="1">
    <source>
        <dbReference type="EMBL" id="SYV90549.1"/>
    </source>
</evidence>
<protein>
    <submittedName>
        <fullName evidence="1">Uncharacterized protein</fullName>
    </submittedName>
</protein>